<keyword evidence="5" id="KW-1185">Reference proteome</keyword>
<keyword evidence="2" id="KW-0479">Metal-binding</keyword>
<accession>A0A926I2Z8</accession>
<organism evidence="4 5">
    <name type="scientific">Bianquea renquensis</name>
    <dbReference type="NCBI Taxonomy" id="2763661"/>
    <lineage>
        <taxon>Bacteria</taxon>
        <taxon>Bacillati</taxon>
        <taxon>Bacillota</taxon>
        <taxon>Clostridia</taxon>
        <taxon>Eubacteriales</taxon>
        <taxon>Bianqueaceae</taxon>
        <taxon>Bianquea</taxon>
    </lineage>
</organism>
<dbReference type="Pfam" id="PF12850">
    <property type="entry name" value="Metallophos_2"/>
    <property type="match status" value="1"/>
</dbReference>
<gene>
    <name evidence="4" type="ORF">H8730_13770</name>
</gene>
<dbReference type="AlphaFoldDB" id="A0A926I2Z8"/>
<dbReference type="Proteomes" id="UP000657006">
    <property type="component" value="Unassembled WGS sequence"/>
</dbReference>
<feature type="domain" description="Calcineurin-like phosphoesterase" evidence="3">
    <location>
        <begin position="1"/>
        <end position="200"/>
    </location>
</feature>
<dbReference type="GO" id="GO:0046872">
    <property type="term" value="F:metal ion binding"/>
    <property type="evidence" value="ECO:0007669"/>
    <property type="project" value="UniProtKB-KW"/>
</dbReference>
<dbReference type="InterPro" id="IPR050126">
    <property type="entry name" value="Ap4A_hydrolase"/>
</dbReference>
<proteinExistence type="inferred from homology"/>
<dbReference type="Gene3D" id="3.60.21.10">
    <property type="match status" value="1"/>
</dbReference>
<dbReference type="GO" id="GO:0005737">
    <property type="term" value="C:cytoplasm"/>
    <property type="evidence" value="ECO:0007669"/>
    <property type="project" value="TreeGrafter"/>
</dbReference>
<evidence type="ECO:0000256" key="1">
    <source>
        <dbReference type="ARBA" id="ARBA00008950"/>
    </source>
</evidence>
<name>A0A926I2Z8_9FIRM</name>
<evidence type="ECO:0000313" key="5">
    <source>
        <dbReference type="Proteomes" id="UP000657006"/>
    </source>
</evidence>
<dbReference type="SUPFAM" id="SSF56300">
    <property type="entry name" value="Metallo-dependent phosphatases"/>
    <property type="match status" value="1"/>
</dbReference>
<evidence type="ECO:0000259" key="3">
    <source>
        <dbReference type="Pfam" id="PF12850"/>
    </source>
</evidence>
<dbReference type="PANTHER" id="PTHR42850">
    <property type="entry name" value="METALLOPHOSPHOESTERASE"/>
    <property type="match status" value="1"/>
</dbReference>
<evidence type="ECO:0000313" key="4">
    <source>
        <dbReference type="EMBL" id="MBC8544611.1"/>
    </source>
</evidence>
<dbReference type="RefSeq" id="WP_177714926.1">
    <property type="nucleotide sequence ID" value="NZ_JACRSQ010000026.1"/>
</dbReference>
<comment type="cofactor">
    <cofactor evidence="2">
        <name>a divalent metal cation</name>
        <dbReference type="ChEBI" id="CHEBI:60240"/>
    </cofactor>
</comment>
<comment type="similarity">
    <text evidence="1 2">Belongs to the metallophosphoesterase superfamily. YfcE family.</text>
</comment>
<dbReference type="InterPro" id="IPR000979">
    <property type="entry name" value="Phosphodiesterase_MJ0936/Vps29"/>
</dbReference>
<dbReference type="EMBL" id="JACRSQ010000026">
    <property type="protein sequence ID" value="MBC8544611.1"/>
    <property type="molecule type" value="Genomic_DNA"/>
</dbReference>
<sequence>MVLALLSDIHGNIHALDACLQWIQKEEIDGIVYVGDYVSDFPHSHQVLTRIRETMGQYRTWIVRGNREQYMLDYRDCDTKEWKYGTSYGSLLYTYESLEPEDFDFMERLPRQTLIRIQGTEPILVTHGSPRSMRDLLNTKGKEELTQQVLNELPVPYMICGHSHKQFILQQGDKVLMNPGSVCFSISGDPGISFATIEWEGGRWIPQLRHLSYNIEDVIESCKTSGLMEKGSFWTRAVVQSLRTGVNHQLHMVKAAQRIAKEAGVSAELGQIPLSIMEQAFYETGIEEPKKGDLST</sequence>
<protein>
    <recommendedName>
        <fullName evidence="2">Phosphoesterase</fullName>
        <ecNumber evidence="2">3.1.4.-</ecNumber>
    </recommendedName>
</protein>
<comment type="caution">
    <text evidence="4">The sequence shown here is derived from an EMBL/GenBank/DDBJ whole genome shotgun (WGS) entry which is preliminary data.</text>
</comment>
<dbReference type="EC" id="3.1.4.-" evidence="2"/>
<dbReference type="InterPro" id="IPR024654">
    <property type="entry name" value="Calcineurin-like_PHP_lpxH"/>
</dbReference>
<dbReference type="GO" id="GO:0016791">
    <property type="term" value="F:phosphatase activity"/>
    <property type="evidence" value="ECO:0007669"/>
    <property type="project" value="TreeGrafter"/>
</dbReference>
<dbReference type="NCBIfam" id="TIGR00040">
    <property type="entry name" value="yfcE"/>
    <property type="match status" value="1"/>
</dbReference>
<dbReference type="InterPro" id="IPR029052">
    <property type="entry name" value="Metallo-depent_PP-like"/>
</dbReference>
<reference evidence="4" key="1">
    <citation type="submission" date="2020-08" db="EMBL/GenBank/DDBJ databases">
        <title>Genome public.</title>
        <authorList>
            <person name="Liu C."/>
            <person name="Sun Q."/>
        </authorList>
    </citation>
    <scope>NUCLEOTIDE SEQUENCE</scope>
    <source>
        <strain evidence="4">NSJ-32</strain>
    </source>
</reference>
<evidence type="ECO:0000256" key="2">
    <source>
        <dbReference type="RuleBase" id="RU362039"/>
    </source>
</evidence>
<dbReference type="PANTHER" id="PTHR42850:SF2">
    <property type="entry name" value="BLL5683 PROTEIN"/>
    <property type="match status" value="1"/>
</dbReference>